<dbReference type="EMBL" id="CAADRA010004282">
    <property type="protein sequence ID" value="VFT84556.1"/>
    <property type="molecule type" value="Genomic_DNA"/>
</dbReference>
<reference evidence="1" key="2">
    <citation type="submission" date="2019-06" db="EMBL/GenBank/DDBJ databases">
        <title>Genomics analysis of Aphanomyces spp. identifies a new class of oomycete effector associated with host adaptation.</title>
        <authorList>
            <person name="Gaulin E."/>
        </authorList>
    </citation>
    <scope>NUCLEOTIDE SEQUENCE</scope>
    <source>
        <strain evidence="1">CBS 578.67</strain>
    </source>
</reference>
<name>A0A485KI69_9STRA</name>
<evidence type="ECO:0000313" key="2">
    <source>
        <dbReference type="EMBL" id="KAF0704494.1"/>
    </source>
</evidence>
<dbReference type="EMBL" id="VJMH01003895">
    <property type="protein sequence ID" value="KAF0704494.1"/>
    <property type="molecule type" value="Genomic_DNA"/>
</dbReference>
<reference evidence="5 7" key="1">
    <citation type="submission" date="2019-03" db="EMBL/GenBank/DDBJ databases">
        <authorList>
            <person name="Gaulin E."/>
            <person name="Dumas B."/>
        </authorList>
    </citation>
    <scope>NUCLEOTIDE SEQUENCE [LARGE SCALE GENOMIC DNA]</scope>
    <source>
        <strain evidence="5">CBS 568.67</strain>
    </source>
</reference>
<dbReference type="EMBL" id="VJMH01004269">
    <property type="protein sequence ID" value="KAF0703371.1"/>
    <property type="molecule type" value="Genomic_DNA"/>
</dbReference>
<evidence type="ECO:0000313" key="4">
    <source>
        <dbReference type="EMBL" id="VFT83821.1"/>
    </source>
</evidence>
<gene>
    <name evidence="5" type="primary">Aste57867_7342</name>
    <name evidence="4" type="synonym">Aste57867_6862</name>
    <name evidence="6" type="synonym">Aste57867_7650</name>
    <name evidence="3" type="ORF">As57867_006841</name>
    <name evidence="2" type="ORF">As57867_007316</name>
    <name evidence="1" type="ORF">As57867_007622</name>
    <name evidence="4" type="ORF">ASTE57867_6862</name>
    <name evidence="5" type="ORF">ASTE57867_7342</name>
    <name evidence="6" type="ORF">ASTE57867_7650</name>
</gene>
<sequence length="286" mass="31285">MPTERLVLPLPSVLRCHVTTKVGKPLGKSRSSIGKPAELSLLSNTTYGVVHATVVDTVTNVVTAHHADHSHAKVVWDPSTPKDIYIKTAANSSQDKYVLLTLLNYGDMVQQVWDNASKFRLAQASFSLQLFVYLDKETSTALRRATSNNIETSALRVAEFIRDQNVVIGPLQTHYATVVAARLPVDAPVEIPTNSTMAQLGHIDRMAAQHAERREGGDASEPYRRVRMRLGTMASAPIDCFVAVADLRAILGIPPFDLVPTFRAPLEVEIPGPSVNVEDTDHFSVV</sequence>
<dbReference type="EMBL" id="CAADRA010003907">
    <property type="protein sequence ID" value="VFT84260.1"/>
    <property type="molecule type" value="Genomic_DNA"/>
</dbReference>
<protein>
    <submittedName>
        <fullName evidence="4">Aste57867_6862 protein</fullName>
    </submittedName>
    <submittedName>
        <fullName evidence="5">Aste57867_7342 protein</fullName>
    </submittedName>
    <submittedName>
        <fullName evidence="6">Aste57867_7650 protein</fullName>
    </submittedName>
</protein>
<accession>A0A485KI69</accession>
<dbReference type="EMBL" id="VJMH01003427">
    <property type="protein sequence ID" value="KAF0705987.1"/>
    <property type="molecule type" value="Genomic_DNA"/>
</dbReference>
<keyword evidence="7" id="KW-1185">Reference proteome</keyword>
<proteinExistence type="predicted"/>
<evidence type="ECO:0000313" key="6">
    <source>
        <dbReference type="EMBL" id="VFT84556.1"/>
    </source>
</evidence>
<dbReference type="EMBL" id="CAADRA010003439">
    <property type="protein sequence ID" value="VFT83821.1"/>
    <property type="molecule type" value="Genomic_DNA"/>
</dbReference>
<evidence type="ECO:0000313" key="5">
    <source>
        <dbReference type="EMBL" id="VFT84260.1"/>
    </source>
</evidence>
<dbReference type="Proteomes" id="UP000332933">
    <property type="component" value="Unassembled WGS sequence"/>
</dbReference>
<evidence type="ECO:0000313" key="1">
    <source>
        <dbReference type="EMBL" id="KAF0703371.1"/>
    </source>
</evidence>
<organism evidence="5 7">
    <name type="scientific">Aphanomyces stellatus</name>
    <dbReference type="NCBI Taxonomy" id="120398"/>
    <lineage>
        <taxon>Eukaryota</taxon>
        <taxon>Sar</taxon>
        <taxon>Stramenopiles</taxon>
        <taxon>Oomycota</taxon>
        <taxon>Saprolegniomycetes</taxon>
        <taxon>Saprolegniales</taxon>
        <taxon>Verrucalvaceae</taxon>
        <taxon>Aphanomyces</taxon>
    </lineage>
</organism>
<dbReference type="OrthoDB" id="110390at2759"/>
<dbReference type="AlphaFoldDB" id="A0A485KI69"/>
<evidence type="ECO:0000313" key="3">
    <source>
        <dbReference type="EMBL" id="KAF0705987.1"/>
    </source>
</evidence>
<evidence type="ECO:0000313" key="7">
    <source>
        <dbReference type="Proteomes" id="UP000332933"/>
    </source>
</evidence>